<protein>
    <recommendedName>
        <fullName evidence="7">Eukaryotic translation initiation factor 4G</fullName>
    </recommendedName>
    <alternativeName>
        <fullName evidence="8">Eukaryotic initiation factor 4F subunit p220</fullName>
    </alternativeName>
</protein>
<evidence type="ECO:0000256" key="9">
    <source>
        <dbReference type="SAM" id="MobiDB-lite"/>
    </source>
</evidence>
<dbReference type="SMART" id="SM00544">
    <property type="entry name" value="MA3"/>
    <property type="match status" value="1"/>
</dbReference>
<dbReference type="Proteomes" id="UP000623129">
    <property type="component" value="Unassembled WGS sequence"/>
</dbReference>
<feature type="region of interest" description="Disordered" evidence="9">
    <location>
        <begin position="1"/>
        <end position="286"/>
    </location>
</feature>
<dbReference type="FunFam" id="1.25.40.180:FF:000034">
    <property type="entry name" value="Eukaryotic translation initiation factor 4G"/>
    <property type="match status" value="1"/>
</dbReference>
<keyword evidence="12" id="KW-1185">Reference proteome</keyword>
<comment type="function">
    <text evidence="5">Component of the protein complex eIF4F, which is involved in the recognition of the mRNA cap, ATP-dependent unwinding of 5'-terminal secondary structure and recruitment of mRNA to the ribosome.</text>
</comment>
<feature type="region of interest" description="Disordered" evidence="9">
    <location>
        <begin position="1476"/>
        <end position="1559"/>
    </location>
</feature>
<name>A0A833RD22_9POAL</name>
<gene>
    <name evidence="11" type="ORF">FCM35_KLT20574</name>
</gene>
<dbReference type="FunFam" id="1.25.40.180:FF:000024">
    <property type="entry name" value="Eukaryotic translation initiation factor 4G"/>
    <property type="match status" value="1"/>
</dbReference>
<dbReference type="GO" id="GO:0016281">
    <property type="term" value="C:eukaryotic translation initiation factor 4F complex"/>
    <property type="evidence" value="ECO:0007669"/>
    <property type="project" value="TreeGrafter"/>
</dbReference>
<comment type="subunit">
    <text evidence="6">EIF4F is a multi-subunit complex, the composition of which varies with external and internal environmental conditions. It is composed of at least EIF4A, EIF4E and EIF4G. In higher plants two isoforms of EIF4F have been identified, named isoform EIF4F and isoform EIF(iso)4F. Isoform EIF4F has subunits p220 and p26, whereas isoform EIF(iso)4F has subunits p82 and p28.</text>
</comment>
<evidence type="ECO:0000313" key="12">
    <source>
        <dbReference type="Proteomes" id="UP000623129"/>
    </source>
</evidence>
<feature type="compositionally biased region" description="Low complexity" evidence="9">
    <location>
        <begin position="778"/>
        <end position="797"/>
    </location>
</feature>
<dbReference type="PROSITE" id="PS51366">
    <property type="entry name" value="MI"/>
    <property type="match status" value="1"/>
</dbReference>
<dbReference type="InterPro" id="IPR003891">
    <property type="entry name" value="Initiation_fac_eIF4g_MI"/>
</dbReference>
<feature type="compositionally biased region" description="Basic and acidic residues" evidence="9">
    <location>
        <begin position="705"/>
        <end position="746"/>
    </location>
</feature>
<evidence type="ECO:0000256" key="8">
    <source>
        <dbReference type="ARBA" id="ARBA00079578"/>
    </source>
</evidence>
<feature type="region of interest" description="Disordered" evidence="9">
    <location>
        <begin position="1230"/>
        <end position="1256"/>
    </location>
</feature>
<dbReference type="Pfam" id="PF02854">
    <property type="entry name" value="MIF4G"/>
    <property type="match status" value="1"/>
</dbReference>
<dbReference type="EMBL" id="SWLB01000008">
    <property type="protein sequence ID" value="KAF3336067.1"/>
    <property type="molecule type" value="Genomic_DNA"/>
</dbReference>
<dbReference type="PANTHER" id="PTHR23253">
    <property type="entry name" value="EUKARYOTIC TRANSLATION INITIATION FACTOR 4 GAMMA"/>
    <property type="match status" value="1"/>
</dbReference>
<evidence type="ECO:0000256" key="5">
    <source>
        <dbReference type="ARBA" id="ARBA00053217"/>
    </source>
</evidence>
<accession>A0A833RD22</accession>
<feature type="compositionally biased region" description="Gly residues" evidence="9">
    <location>
        <begin position="26"/>
        <end position="37"/>
    </location>
</feature>
<dbReference type="InterPro" id="IPR016024">
    <property type="entry name" value="ARM-type_fold"/>
</dbReference>
<feature type="compositionally biased region" description="Polar residues" evidence="9">
    <location>
        <begin position="496"/>
        <end position="511"/>
    </location>
</feature>
<evidence type="ECO:0000256" key="2">
    <source>
        <dbReference type="ARBA" id="ARBA00022540"/>
    </source>
</evidence>
<sequence>MSGQPNRDVRRSGRSGSSGHHRSAHSGGGGKGGGGGAAAPPAGSGFPSHSGQPPLNSNRSIKKVGNVQGGPPRSNQVSTISDASAGFTPATPPKGAASLNGSQSHFQPPHEAPNAPPSTFTEKPVNVPPPRNSSHPAPRGPPLQSSTKAPDSSIPPSPSKGGAFPLQFGSINVGMMNGLQIPARTSSAPPNLDEQKRNQALLDASKAMAHGPAPSGPRPQLPHPRKDPIVTANPNPVLPQSHPRPPTQPLNPQSKGPQQAPPVPGPTPPQPRPPPNVMHMPGMPHPVPFQHQQAPSPVQLQFGAHGPQMPTPQGVVPSSLQMTMTLPVGSGPNQVPQPMFVSGIQPHGLQQQALLHQSQGMGFVPPTGHQLGQPQLGGMGMGSLGPRYPSPQQSPAKFGSARKAPTVKITHPDTHEEVKLENVAAAPRAMPNMAAQSQPIQTLPPHMGYYHQVHHGSYNPSAMYFPGSNIPLNSTQMPTGSQPPQYPYPVPQPGQTMTFMNPQSAINQVPSSKPVATPTSQSHADSETVPPPSTARPTVTITQPVKVEAPKQSKPSDKPADGSHNLKESNVGPGTGSAALLISEKKAPAEMPTTPTAESRPGSAGAEMKKKDTLKRMDSVEEHQKKLYKKEEKKELEQPQLDASHTAESSKQTALVKEGDIADIKATAVPKSEPTESSLEPEKTQTENKGDLSETHSVVPIPDVSDAKQSHSETDKVQVEYKVTKVEPEKEKLSGESNEQMEKSHGEPSAIVEEADKPSQYVPKLAEDNIEDKHIRPTSSTSTVSTDSESLSSGSFSHANGSALGSKLVSSEVAADKALKLESKAVEVMTVRSVSSEKPVAEAPKKSTSKKKLRKEVLSKADAAGSSELYSAYKGPEEKPEAISATPDIFKADRSIQTNEEARKEVIANEEEAPGKGELDDWEDVADLSTPKLPSLEQKARTTAADVTGKKKYTRDFLLTFSQQYSALPAGFQIEQGTEALFGGGRSFDQPYPSPGRGQRGDRRMGGGGGGQPEEERWIKSPGPFSPARDMRVDMGQFNNGPPNLANLRPGQGPNYGVLKYPRGQSPNQFISGILSQPLPQGGGLHRSGSDMDRWQHVSGGIQRGLMPSPIASPHQLMHKADRKYEVGKISDEEQAKQRQLKGILNKLTPQNFDKLFEQVKAVNIDSPGTLAGVISQIFDKALMEPTFCEMYANFCSHLALVLPDFSEDNEKITFKRLLLNKCQEEFERGEREEAEAEKTEEEGEVKQTPEQREEKRVKARRRMLGNIRLIGELYKKRMLTERIMHECIKKLLGPTQSPDEEDIESLCKLMSTIGEMIDHPKAKEHMDAYFDIMAKLSTNQRYSSRVRFMLKDAIDLRRNKWQQRRKVEGPKKIEEVHRDAAQERQAQSTRLSRGGPVMNNPPMRRGPQMGLVSPVSQQPGIRGMAPPQSSRGGFAMQDVRFEDRGDRYHFDNRNMNPSLPLPQRVNRDESITLGPQGGLGRNMSIRGQPGISNASSAMGDRMGSGPTNGFGSGTSSEYGYGSREGGMGMRMASPDERTGPPLGWGQRGLDRNFSAGSRPAPPVVNQQAGLVASSPSSTSLPDSVIKEKSVSAIREFYSAKDEKEVAMCIEELKSPGSYHLIISTWVSDSFERKEMERDVLYRLLVNLCKPSGGLFPQAQLHQGLETVLSTLEDAVNDAPKAPEFLGRLFAKFIAEDVMSLRDIGRLVCEGGEEPGMLIEAGLGGDVIGCTLEYIKVEKGDSFVNDVRAGSNLQLEDFKPPPPVHSKKLDPFL</sequence>
<dbReference type="SMART" id="SM00543">
    <property type="entry name" value="MIF4G"/>
    <property type="match status" value="1"/>
</dbReference>
<keyword evidence="3" id="KW-0810">Translation regulation</keyword>
<feature type="compositionally biased region" description="Basic and acidic residues" evidence="9">
    <location>
        <begin position="548"/>
        <end position="567"/>
    </location>
</feature>
<dbReference type="Pfam" id="PF02847">
    <property type="entry name" value="MA3"/>
    <property type="match status" value="1"/>
</dbReference>
<feature type="region of interest" description="Disordered" evidence="9">
    <location>
        <begin position="982"/>
        <end position="1025"/>
    </location>
</feature>
<comment type="caution">
    <text evidence="11">The sequence shown here is derived from an EMBL/GenBank/DDBJ whole genome shotgun (WGS) entry which is preliminary data.</text>
</comment>
<proteinExistence type="inferred from homology"/>
<evidence type="ECO:0000256" key="4">
    <source>
        <dbReference type="ARBA" id="ARBA00022917"/>
    </source>
</evidence>
<feature type="region of interest" description="Disordered" evidence="9">
    <location>
        <begin position="1364"/>
        <end position="1434"/>
    </location>
</feature>
<dbReference type="GO" id="GO:0003743">
    <property type="term" value="F:translation initiation factor activity"/>
    <property type="evidence" value="ECO:0007669"/>
    <property type="project" value="UniProtKB-KW"/>
</dbReference>
<feature type="compositionally biased region" description="Basic and acidic residues" evidence="9">
    <location>
        <begin position="607"/>
        <end position="637"/>
    </location>
</feature>
<dbReference type="Gene3D" id="1.25.40.180">
    <property type="match status" value="2"/>
</dbReference>
<keyword evidence="4" id="KW-0648">Protein biosynthesis</keyword>
<evidence type="ECO:0000259" key="10">
    <source>
        <dbReference type="PROSITE" id="PS51366"/>
    </source>
</evidence>
<evidence type="ECO:0000256" key="1">
    <source>
        <dbReference type="ARBA" id="ARBA00005775"/>
    </source>
</evidence>
<feature type="compositionally biased region" description="Basic and acidic residues" evidence="9">
    <location>
        <begin position="765"/>
        <end position="775"/>
    </location>
</feature>
<feature type="compositionally biased region" description="Polar residues" evidence="9">
    <location>
        <begin position="73"/>
        <end position="82"/>
    </location>
</feature>
<keyword evidence="2 11" id="KW-0396">Initiation factor</keyword>
<dbReference type="PANTHER" id="PTHR23253:SF9">
    <property type="entry name" value="EUKARYOTIC TRANSLATION INITIATION FACTOR 4 GAMMA 2"/>
    <property type="match status" value="1"/>
</dbReference>
<feature type="compositionally biased region" description="Acidic residues" evidence="9">
    <location>
        <begin position="1233"/>
        <end position="1244"/>
    </location>
</feature>
<evidence type="ECO:0000256" key="3">
    <source>
        <dbReference type="ARBA" id="ARBA00022845"/>
    </source>
</evidence>
<dbReference type="GO" id="GO:0006417">
    <property type="term" value="P:regulation of translation"/>
    <property type="evidence" value="ECO:0007669"/>
    <property type="project" value="UniProtKB-KW"/>
</dbReference>
<feature type="region of interest" description="Disordered" evidence="9">
    <location>
        <begin position="829"/>
        <end position="862"/>
    </location>
</feature>
<feature type="compositionally biased region" description="Pro residues" evidence="9">
    <location>
        <begin position="259"/>
        <end position="276"/>
    </location>
</feature>
<evidence type="ECO:0000256" key="7">
    <source>
        <dbReference type="ARBA" id="ARBA00067320"/>
    </source>
</evidence>
<dbReference type="InterPro" id="IPR003890">
    <property type="entry name" value="MIF4G-like_typ-3"/>
</dbReference>
<feature type="region of interest" description="Disordered" evidence="9">
    <location>
        <begin position="473"/>
        <end position="804"/>
    </location>
</feature>
<feature type="compositionally biased region" description="Low complexity" evidence="9">
    <location>
        <begin position="38"/>
        <end position="51"/>
    </location>
</feature>
<feature type="region of interest" description="Disordered" evidence="9">
    <location>
        <begin position="1754"/>
        <end position="1773"/>
    </location>
</feature>
<feature type="compositionally biased region" description="Basic and acidic residues" evidence="9">
    <location>
        <begin position="680"/>
        <end position="694"/>
    </location>
</feature>
<feature type="domain" description="MI" evidence="10">
    <location>
        <begin position="1585"/>
        <end position="1709"/>
    </location>
</feature>
<organism evidence="11 12">
    <name type="scientific">Carex littledalei</name>
    <dbReference type="NCBI Taxonomy" id="544730"/>
    <lineage>
        <taxon>Eukaryota</taxon>
        <taxon>Viridiplantae</taxon>
        <taxon>Streptophyta</taxon>
        <taxon>Embryophyta</taxon>
        <taxon>Tracheophyta</taxon>
        <taxon>Spermatophyta</taxon>
        <taxon>Magnoliopsida</taxon>
        <taxon>Liliopsida</taxon>
        <taxon>Poales</taxon>
        <taxon>Cyperaceae</taxon>
        <taxon>Cyperoideae</taxon>
        <taxon>Cariceae</taxon>
        <taxon>Carex</taxon>
        <taxon>Carex subgen. Euthyceras</taxon>
    </lineage>
</organism>
<dbReference type="GO" id="GO:0003729">
    <property type="term" value="F:mRNA binding"/>
    <property type="evidence" value="ECO:0007669"/>
    <property type="project" value="TreeGrafter"/>
</dbReference>
<dbReference type="SUPFAM" id="SSF48371">
    <property type="entry name" value="ARM repeat"/>
    <property type="match status" value="2"/>
</dbReference>
<dbReference type="OrthoDB" id="514777at2759"/>
<feature type="compositionally biased region" description="Basic and acidic residues" evidence="9">
    <location>
        <begin position="1245"/>
        <end position="1256"/>
    </location>
</feature>
<reference evidence="11" key="1">
    <citation type="submission" date="2020-01" db="EMBL/GenBank/DDBJ databases">
        <title>Genome sequence of Kobresia littledalei, the first chromosome-level genome in the family Cyperaceae.</title>
        <authorList>
            <person name="Qu G."/>
        </authorList>
    </citation>
    <scope>NUCLEOTIDE SEQUENCE</scope>
    <source>
        <strain evidence="11">C.B.Clarke</strain>
        <tissue evidence="11">Leaf</tissue>
    </source>
</reference>
<feature type="compositionally biased region" description="Basic and acidic residues" evidence="9">
    <location>
        <begin position="1366"/>
        <end position="1383"/>
    </location>
</feature>
<evidence type="ECO:0000313" key="11">
    <source>
        <dbReference type="EMBL" id="KAF3336067.1"/>
    </source>
</evidence>
<comment type="similarity">
    <text evidence="1">Belongs to the eukaryotic initiation factor 4G family.</text>
</comment>
<evidence type="ECO:0000256" key="6">
    <source>
        <dbReference type="ARBA" id="ARBA00065571"/>
    </source>
</evidence>